<name>A0ABW1V4X3_9BACL</name>
<proteinExistence type="predicted"/>
<sequence length="58" mass="6562">METWLRELLTHVLAFFGGATITMVLNKIRISNKKNYKVNQNNNTVLGDLVGRDKTVGK</sequence>
<evidence type="ECO:0000313" key="3">
    <source>
        <dbReference type="Proteomes" id="UP001596233"/>
    </source>
</evidence>
<dbReference type="EMBL" id="JBHSTE010000003">
    <property type="protein sequence ID" value="MFC6332693.1"/>
    <property type="molecule type" value="Genomic_DNA"/>
</dbReference>
<keyword evidence="1" id="KW-1133">Transmembrane helix</keyword>
<reference evidence="3" key="1">
    <citation type="journal article" date="2019" name="Int. J. Syst. Evol. Microbiol.">
        <title>The Global Catalogue of Microorganisms (GCM) 10K type strain sequencing project: providing services to taxonomists for standard genome sequencing and annotation.</title>
        <authorList>
            <consortium name="The Broad Institute Genomics Platform"/>
            <consortium name="The Broad Institute Genome Sequencing Center for Infectious Disease"/>
            <person name="Wu L."/>
            <person name="Ma J."/>
        </authorList>
    </citation>
    <scope>NUCLEOTIDE SEQUENCE [LARGE SCALE GENOMIC DNA]</scope>
    <source>
        <strain evidence="3">PCU 280</strain>
    </source>
</reference>
<evidence type="ECO:0000256" key="1">
    <source>
        <dbReference type="SAM" id="Phobius"/>
    </source>
</evidence>
<keyword evidence="1" id="KW-0812">Transmembrane</keyword>
<evidence type="ECO:0000313" key="2">
    <source>
        <dbReference type="EMBL" id="MFC6332693.1"/>
    </source>
</evidence>
<keyword evidence="3" id="KW-1185">Reference proteome</keyword>
<organism evidence="2 3">
    <name type="scientific">Paenibacillus septentrionalis</name>
    <dbReference type="NCBI Taxonomy" id="429342"/>
    <lineage>
        <taxon>Bacteria</taxon>
        <taxon>Bacillati</taxon>
        <taxon>Bacillota</taxon>
        <taxon>Bacilli</taxon>
        <taxon>Bacillales</taxon>
        <taxon>Paenibacillaceae</taxon>
        <taxon>Paenibacillus</taxon>
    </lineage>
</organism>
<accession>A0ABW1V4X3</accession>
<gene>
    <name evidence="2" type="ORF">ACFP56_08670</name>
</gene>
<feature type="transmembrane region" description="Helical" evidence="1">
    <location>
        <begin position="12"/>
        <end position="30"/>
    </location>
</feature>
<comment type="caution">
    <text evidence="2">The sequence shown here is derived from an EMBL/GenBank/DDBJ whole genome shotgun (WGS) entry which is preliminary data.</text>
</comment>
<dbReference type="Proteomes" id="UP001596233">
    <property type="component" value="Unassembled WGS sequence"/>
</dbReference>
<dbReference type="RefSeq" id="WP_379233399.1">
    <property type="nucleotide sequence ID" value="NZ_JBHSTE010000003.1"/>
</dbReference>
<protein>
    <submittedName>
        <fullName evidence="2">Uncharacterized protein</fullName>
    </submittedName>
</protein>
<keyword evidence="1" id="KW-0472">Membrane</keyword>